<gene>
    <name evidence="1" type="ORF">H839_08334</name>
</gene>
<dbReference type="InterPro" id="IPR024411">
    <property type="entry name" value="Tail_terminator_phage"/>
</dbReference>
<accession>A0ABC9VGB6</accession>
<reference evidence="1 2" key="1">
    <citation type="journal article" date="2014" name="Appl. Microbiol. Biotechnol.">
        <title>Transformable facultative thermophile Geobacillus stearothermophilus NUB3621 as a host strain for metabolic engineering.</title>
        <authorList>
            <person name="Blanchard K."/>
            <person name="Robic S."/>
            <person name="Matsumura I."/>
        </authorList>
    </citation>
    <scope>NUCLEOTIDE SEQUENCE [LARGE SCALE GENOMIC DNA]</scope>
    <source>
        <strain evidence="1 2">NUB3621</strain>
    </source>
</reference>
<dbReference type="Proteomes" id="UP000023566">
    <property type="component" value="Chromosome"/>
</dbReference>
<dbReference type="RefSeq" id="WP_043904715.1">
    <property type="nucleotide sequence ID" value="NZ_CM002692.1"/>
</dbReference>
<evidence type="ECO:0000313" key="1">
    <source>
        <dbReference type="EMBL" id="EZP77626.1"/>
    </source>
</evidence>
<dbReference type="EMBL" id="AOTZ01000004">
    <property type="protein sequence ID" value="EZP77626.1"/>
    <property type="molecule type" value="Genomic_DNA"/>
</dbReference>
<comment type="caution">
    <text evidence="1">The sequence shown here is derived from an EMBL/GenBank/DDBJ whole genome shotgun (WGS) entry which is preliminary data.</text>
</comment>
<name>A0ABC9VGB6_9BACL</name>
<keyword evidence="2" id="KW-1185">Reference proteome</keyword>
<dbReference type="Pfam" id="PF12691">
    <property type="entry name" value="Phage_tail_terminator_6"/>
    <property type="match status" value="1"/>
</dbReference>
<proteinExistence type="predicted"/>
<sequence>MELINRIIDAITTNVQLNANIQVGILSQNPKAVTIRLLPNTLREAYMDKGRAYRLSFQVLVKDNNQLEALRVINDVTEFLDSLTNDDIQLSDNRYKFIMCEVYTMPNFVEKTEHDEYIYTALFNAEYEMKGE</sequence>
<dbReference type="AlphaFoldDB" id="A0ABC9VGB6"/>
<protein>
    <recommendedName>
        <fullName evidence="3">Minor capsid protein</fullName>
    </recommendedName>
</protein>
<evidence type="ECO:0008006" key="3">
    <source>
        <dbReference type="Google" id="ProtNLM"/>
    </source>
</evidence>
<organism evidence="1 2">
    <name type="scientific">Parageobacillus genomosp. 1</name>
    <dbReference type="NCBI Taxonomy" id="1295642"/>
    <lineage>
        <taxon>Bacteria</taxon>
        <taxon>Bacillati</taxon>
        <taxon>Bacillota</taxon>
        <taxon>Bacilli</taxon>
        <taxon>Bacillales</taxon>
        <taxon>Anoxybacillaceae</taxon>
        <taxon>Parageobacillus</taxon>
    </lineage>
</organism>
<evidence type="ECO:0000313" key="2">
    <source>
        <dbReference type="Proteomes" id="UP000023566"/>
    </source>
</evidence>